<dbReference type="Proteomes" id="UP000799439">
    <property type="component" value="Unassembled WGS sequence"/>
</dbReference>
<keyword evidence="2" id="KW-1185">Reference proteome</keyword>
<proteinExistence type="predicted"/>
<name>A0A9P4IYF1_9PEZI</name>
<comment type="caution">
    <text evidence="1">The sequence shown here is derived from an EMBL/GenBank/DDBJ whole genome shotgun (WGS) entry which is preliminary data.</text>
</comment>
<gene>
    <name evidence="1" type="ORF">K461DRAFT_315955</name>
</gene>
<dbReference type="OrthoDB" id="10066232at2759"/>
<dbReference type="EMBL" id="ML996092">
    <property type="protein sequence ID" value="KAF2149028.1"/>
    <property type="molecule type" value="Genomic_DNA"/>
</dbReference>
<protein>
    <submittedName>
        <fullName evidence="1">Uncharacterized protein</fullName>
    </submittedName>
</protein>
<evidence type="ECO:0000313" key="1">
    <source>
        <dbReference type="EMBL" id="KAF2149028.1"/>
    </source>
</evidence>
<accession>A0A9P4IYF1</accession>
<evidence type="ECO:0000313" key="2">
    <source>
        <dbReference type="Proteomes" id="UP000799439"/>
    </source>
</evidence>
<organism evidence="1 2">
    <name type="scientific">Myriangium duriaei CBS 260.36</name>
    <dbReference type="NCBI Taxonomy" id="1168546"/>
    <lineage>
        <taxon>Eukaryota</taxon>
        <taxon>Fungi</taxon>
        <taxon>Dikarya</taxon>
        <taxon>Ascomycota</taxon>
        <taxon>Pezizomycotina</taxon>
        <taxon>Dothideomycetes</taxon>
        <taxon>Dothideomycetidae</taxon>
        <taxon>Myriangiales</taxon>
        <taxon>Myriangiaceae</taxon>
        <taxon>Myriangium</taxon>
    </lineage>
</organism>
<sequence length="230" mass="26054">MAEAYDESGYYDLVEHSRHPRTKSLHRAARLLSSMLDADCIPHAFIGGYSMLLAGSDRKTCNVDIAVQGGMEGAVQCIGQLPSACVPRRYTSWCARMFMYTKVKHHRYRKLVQVTAYACGIPRSLTGLILPTTLIVAGVPLPVLNLASRFALKLFAFDKHRHEKHYMDLEYMLIAETDNIQALRHGFEERLRLLLLTAYLMKAYKPVKCQTFSCVMPIPHLDQPMSTFKA</sequence>
<dbReference type="AlphaFoldDB" id="A0A9P4IYF1"/>
<reference evidence="1" key="1">
    <citation type="journal article" date="2020" name="Stud. Mycol.">
        <title>101 Dothideomycetes genomes: a test case for predicting lifestyles and emergence of pathogens.</title>
        <authorList>
            <person name="Haridas S."/>
            <person name="Albert R."/>
            <person name="Binder M."/>
            <person name="Bloem J."/>
            <person name="Labutti K."/>
            <person name="Salamov A."/>
            <person name="Andreopoulos B."/>
            <person name="Baker S."/>
            <person name="Barry K."/>
            <person name="Bills G."/>
            <person name="Bluhm B."/>
            <person name="Cannon C."/>
            <person name="Castanera R."/>
            <person name="Culley D."/>
            <person name="Daum C."/>
            <person name="Ezra D."/>
            <person name="Gonzalez J."/>
            <person name="Henrissat B."/>
            <person name="Kuo A."/>
            <person name="Liang C."/>
            <person name="Lipzen A."/>
            <person name="Lutzoni F."/>
            <person name="Magnuson J."/>
            <person name="Mondo S."/>
            <person name="Nolan M."/>
            <person name="Ohm R."/>
            <person name="Pangilinan J."/>
            <person name="Park H.-J."/>
            <person name="Ramirez L."/>
            <person name="Alfaro M."/>
            <person name="Sun H."/>
            <person name="Tritt A."/>
            <person name="Yoshinaga Y."/>
            <person name="Zwiers L.-H."/>
            <person name="Turgeon B."/>
            <person name="Goodwin S."/>
            <person name="Spatafora J."/>
            <person name="Crous P."/>
            <person name="Grigoriev I."/>
        </authorList>
    </citation>
    <scope>NUCLEOTIDE SEQUENCE</scope>
    <source>
        <strain evidence="1">CBS 260.36</strain>
    </source>
</reference>